<dbReference type="EMBL" id="FQXR01000018">
    <property type="protein sequence ID" value="SHI17908.1"/>
    <property type="molecule type" value="Genomic_DNA"/>
</dbReference>
<dbReference type="AlphaFoldDB" id="A0A1M5Z1G4"/>
<dbReference type="Proteomes" id="UP000184389">
    <property type="component" value="Unassembled WGS sequence"/>
</dbReference>
<accession>A0A1M5Z1G4</accession>
<proteinExistence type="predicted"/>
<evidence type="ECO:0000259" key="1">
    <source>
        <dbReference type="Pfam" id="PF05709"/>
    </source>
</evidence>
<organism evidence="2 3">
    <name type="scientific">Sporanaerobacter acetigenes DSM 13106</name>
    <dbReference type="NCBI Taxonomy" id="1123281"/>
    <lineage>
        <taxon>Bacteria</taxon>
        <taxon>Bacillati</taxon>
        <taxon>Bacillota</taxon>
        <taxon>Tissierellia</taxon>
        <taxon>Tissierellales</taxon>
        <taxon>Sporanaerobacteraceae</taxon>
        <taxon>Sporanaerobacter</taxon>
    </lineage>
</organism>
<keyword evidence="3" id="KW-1185">Reference proteome</keyword>
<dbReference type="NCBIfam" id="TIGR01633">
    <property type="entry name" value="phi3626_gp14_N"/>
    <property type="match status" value="1"/>
</dbReference>
<dbReference type="InterPro" id="IPR008841">
    <property type="entry name" value="Siphovirus-type_tail_N"/>
</dbReference>
<evidence type="ECO:0000313" key="3">
    <source>
        <dbReference type="Proteomes" id="UP000184389"/>
    </source>
</evidence>
<feature type="domain" description="Siphovirus-type tail component RIFT-related" evidence="1">
    <location>
        <begin position="20"/>
        <end position="122"/>
    </location>
</feature>
<sequence>MISFNFAGKDSYKDYGIIISKRPNLPSPKRRVSYIDIPGRDSSLVYDEETYENTTIGVECKIKDGNLIDKIDDIKAWLFSAGESDLIFSFQDDKKYRAQVVNSIDFSQVVKIFSEFIIIFNCRPFKYATYNNVFTIVESGSSIINVGSIKSEPIISVYGEGNIELTVNETKVNLTNIKDKIILNSVIQDSYNDLGENLNNKVKGEFIYLSPGSNRVEWTGNVSKIKILPNWRWL</sequence>
<reference evidence="2 3" key="1">
    <citation type="submission" date="2016-11" db="EMBL/GenBank/DDBJ databases">
        <authorList>
            <person name="Jaros S."/>
            <person name="Januszkiewicz K."/>
            <person name="Wedrychowicz H."/>
        </authorList>
    </citation>
    <scope>NUCLEOTIDE SEQUENCE [LARGE SCALE GENOMIC DNA]</scope>
    <source>
        <strain evidence="2 3">DSM 13106</strain>
    </source>
</reference>
<dbReference type="Gene3D" id="2.40.30.200">
    <property type="match status" value="1"/>
</dbReference>
<dbReference type="OrthoDB" id="2734969at2"/>
<gene>
    <name evidence="2" type="ORF">SAMN02745180_02624</name>
</gene>
<name>A0A1M5Z1G4_9FIRM</name>
<evidence type="ECO:0000313" key="2">
    <source>
        <dbReference type="EMBL" id="SHI17908.1"/>
    </source>
</evidence>
<protein>
    <submittedName>
        <fullName evidence="2">Putative phage tail component, N-terminal domain-containing protein</fullName>
    </submittedName>
</protein>
<dbReference type="RefSeq" id="WP_072745243.1">
    <property type="nucleotide sequence ID" value="NZ_FQXR01000018.1"/>
</dbReference>
<dbReference type="Pfam" id="PF05709">
    <property type="entry name" value="Sipho_tail"/>
    <property type="match status" value="1"/>
</dbReference>
<dbReference type="STRING" id="1123281.SAMN02745180_02624"/>
<dbReference type="InterPro" id="IPR006520">
    <property type="entry name" value="Dit_BPSPP_N"/>
</dbReference>